<protein>
    <recommendedName>
        <fullName evidence="4">Large ribosomal subunit protein bL28m</fullName>
    </recommendedName>
</protein>
<dbReference type="EMBL" id="GL832968">
    <property type="protein sequence ID" value="EGD74396.1"/>
    <property type="molecule type" value="Genomic_DNA"/>
</dbReference>
<reference evidence="6" key="1">
    <citation type="submission" date="2009-08" db="EMBL/GenBank/DDBJ databases">
        <title>Annotation of Salpingoeca rosetta.</title>
        <authorList>
            <consortium name="The Broad Institute Genome Sequencing Platform"/>
            <person name="Russ C."/>
            <person name="Cuomo C."/>
            <person name="Burger G."/>
            <person name="Gray M.W."/>
            <person name="Holland P.W.H."/>
            <person name="King N."/>
            <person name="Lang F.B.F."/>
            <person name="Roger A.J."/>
            <person name="Ruiz-Trillo I."/>
            <person name="Young S.K."/>
            <person name="Zeng Q."/>
            <person name="Gargeya S."/>
            <person name="Alvarado L."/>
            <person name="Berlin A."/>
            <person name="Chapman S.B."/>
            <person name="Chen Z."/>
            <person name="Freedman E."/>
            <person name="Gellesch M."/>
            <person name="Goldberg J."/>
            <person name="Griggs A."/>
            <person name="Gujja S."/>
            <person name="Heilman E."/>
            <person name="Heiman D."/>
            <person name="Howarth C."/>
            <person name="Mehta T."/>
            <person name="Neiman D."/>
            <person name="Pearson M."/>
            <person name="Roberts A."/>
            <person name="Saif S."/>
            <person name="Shea T."/>
            <person name="Shenoy N."/>
            <person name="Sisk P."/>
            <person name="Stolte C."/>
            <person name="Sykes S."/>
            <person name="White J."/>
            <person name="Yandava C."/>
            <person name="Haas B."/>
            <person name="Nusbaum C."/>
            <person name="Birren B."/>
        </authorList>
    </citation>
    <scope>NUCLEOTIDE SEQUENCE [LARGE SCALE GENOMIC DNA]</scope>
    <source>
        <strain evidence="6">ATCC 50818</strain>
    </source>
</reference>
<feature type="compositionally biased region" description="Low complexity" evidence="5">
    <location>
        <begin position="124"/>
        <end position="149"/>
    </location>
</feature>
<evidence type="ECO:0000313" key="7">
    <source>
        <dbReference type="Proteomes" id="UP000007799"/>
    </source>
</evidence>
<dbReference type="Gene3D" id="2.30.170.40">
    <property type="entry name" value="Ribosomal protein L28/L24"/>
    <property type="match status" value="1"/>
</dbReference>
<dbReference type="InterPro" id="IPR026569">
    <property type="entry name" value="Ribosomal_bL28"/>
</dbReference>
<keyword evidence="2" id="KW-0689">Ribosomal protein</keyword>
<keyword evidence="3" id="KW-0687">Ribonucleoprotein</keyword>
<name>F2UBY1_SALR5</name>
<dbReference type="FunFam" id="2.30.170.40:FF:000003">
    <property type="entry name" value="54S ribosomal protein L24"/>
    <property type="match status" value="1"/>
</dbReference>
<organism evidence="7">
    <name type="scientific">Salpingoeca rosetta (strain ATCC 50818 / BSB-021)</name>
    <dbReference type="NCBI Taxonomy" id="946362"/>
    <lineage>
        <taxon>Eukaryota</taxon>
        <taxon>Choanoflagellata</taxon>
        <taxon>Craspedida</taxon>
        <taxon>Salpingoecidae</taxon>
        <taxon>Salpingoeca</taxon>
    </lineage>
</organism>
<evidence type="ECO:0000256" key="2">
    <source>
        <dbReference type="ARBA" id="ARBA00022980"/>
    </source>
</evidence>
<dbReference type="InterPro" id="IPR034704">
    <property type="entry name" value="Ribosomal_bL28/bL31-like_sf"/>
</dbReference>
<dbReference type="KEGG" id="sre:PTSG_06407"/>
<dbReference type="Proteomes" id="UP000007799">
    <property type="component" value="Unassembled WGS sequence"/>
</dbReference>
<keyword evidence="7" id="KW-1185">Reference proteome</keyword>
<dbReference type="PANTHER" id="PTHR13528:SF2">
    <property type="entry name" value="LARGE RIBOSOMAL SUBUNIT PROTEIN BL28M"/>
    <property type="match status" value="1"/>
</dbReference>
<dbReference type="InterPro" id="IPR037147">
    <property type="entry name" value="Ribosomal_bL28_sf"/>
</dbReference>
<dbReference type="PANTHER" id="PTHR13528">
    <property type="entry name" value="39S RIBOSOMAL PROTEIN L28, MITOCHONDRIAL"/>
    <property type="match status" value="1"/>
</dbReference>
<dbReference type="InParanoid" id="F2UBY1"/>
<feature type="region of interest" description="Disordered" evidence="5">
    <location>
        <begin position="122"/>
        <end position="149"/>
    </location>
</feature>
<evidence type="ECO:0000256" key="5">
    <source>
        <dbReference type="SAM" id="MobiDB-lite"/>
    </source>
</evidence>
<evidence type="ECO:0000313" key="6">
    <source>
        <dbReference type="EMBL" id="EGD74396.1"/>
    </source>
</evidence>
<dbReference type="GO" id="GO:0003735">
    <property type="term" value="F:structural constituent of ribosome"/>
    <property type="evidence" value="ECO:0007669"/>
    <property type="project" value="InterPro"/>
</dbReference>
<dbReference type="OMA" id="FTTHAMR"/>
<evidence type="ECO:0000256" key="4">
    <source>
        <dbReference type="ARBA" id="ARBA00035269"/>
    </source>
</evidence>
<gene>
    <name evidence="6" type="ORF">PTSG_06407</name>
</gene>
<dbReference type="GeneID" id="16073871"/>
<evidence type="ECO:0000256" key="3">
    <source>
        <dbReference type="ARBA" id="ARBA00023274"/>
    </source>
</evidence>
<dbReference type="RefSeq" id="XP_004993296.1">
    <property type="nucleotide sequence ID" value="XM_004993239.1"/>
</dbReference>
<sequence length="149" mass="16657">MFGVRLAQLRHVCGRSQRQLWGGKKIIFGVKSSDDKKSPIKRWEPNVISKNVYSHILEKKIKVKMTTRVLRCIDKAGSFDNYILKAKNLESQLGEDIKAQMVAALEKKGINPRTYTTYPMHLLNKTNNNSSSSSSKTQAQAGTSSAASE</sequence>
<dbReference type="Pfam" id="PF00830">
    <property type="entry name" value="Ribosomal_L28"/>
    <property type="match status" value="1"/>
</dbReference>
<accession>F2UBY1</accession>
<dbReference type="SUPFAM" id="SSF143800">
    <property type="entry name" value="L28p-like"/>
    <property type="match status" value="1"/>
</dbReference>
<dbReference type="STRING" id="946362.F2UBY1"/>
<dbReference type="GO" id="GO:0005762">
    <property type="term" value="C:mitochondrial large ribosomal subunit"/>
    <property type="evidence" value="ECO:0007669"/>
    <property type="project" value="TreeGrafter"/>
</dbReference>
<dbReference type="AlphaFoldDB" id="F2UBY1"/>
<evidence type="ECO:0000256" key="1">
    <source>
        <dbReference type="ARBA" id="ARBA00008760"/>
    </source>
</evidence>
<proteinExistence type="inferred from homology"/>
<comment type="similarity">
    <text evidence="1">Belongs to the bacterial ribosomal protein bL28 family.</text>
</comment>
<dbReference type="eggNOG" id="KOG3278">
    <property type="taxonomic scope" value="Eukaryota"/>
</dbReference>
<dbReference type="OrthoDB" id="361870at2759"/>